<accession>A0ABD0TUS0</accession>
<protein>
    <submittedName>
        <fullName evidence="1">Uncharacterized protein</fullName>
    </submittedName>
</protein>
<comment type="caution">
    <text evidence="1">The sequence shown here is derived from an EMBL/GenBank/DDBJ whole genome shotgun (WGS) entry which is preliminary data.</text>
</comment>
<organism evidence="1 2">
    <name type="scientific">Dendrobium thyrsiflorum</name>
    <name type="common">Pinecone-like raceme dendrobium</name>
    <name type="synonym">Orchid</name>
    <dbReference type="NCBI Taxonomy" id="117978"/>
    <lineage>
        <taxon>Eukaryota</taxon>
        <taxon>Viridiplantae</taxon>
        <taxon>Streptophyta</taxon>
        <taxon>Embryophyta</taxon>
        <taxon>Tracheophyta</taxon>
        <taxon>Spermatophyta</taxon>
        <taxon>Magnoliopsida</taxon>
        <taxon>Liliopsida</taxon>
        <taxon>Asparagales</taxon>
        <taxon>Orchidaceae</taxon>
        <taxon>Epidendroideae</taxon>
        <taxon>Malaxideae</taxon>
        <taxon>Dendrobiinae</taxon>
        <taxon>Dendrobium</taxon>
    </lineage>
</organism>
<sequence>MPIGELQPPSAPLVATPTTIASFPKVDSSNRTSHQTVVVRSISSVGFNLCHSSTRQFSAHQKPSSCSKVAGGVVSGKSFRFMHQVHL</sequence>
<proteinExistence type="predicted"/>
<reference evidence="1 2" key="1">
    <citation type="journal article" date="2024" name="Plant Biotechnol. J.">
        <title>Dendrobium thyrsiflorum genome and its molecular insights into genes involved in important horticultural traits.</title>
        <authorList>
            <person name="Chen B."/>
            <person name="Wang J.Y."/>
            <person name="Zheng P.J."/>
            <person name="Li K.L."/>
            <person name="Liang Y.M."/>
            <person name="Chen X.F."/>
            <person name="Zhang C."/>
            <person name="Zhao X."/>
            <person name="He X."/>
            <person name="Zhang G.Q."/>
            <person name="Liu Z.J."/>
            <person name="Xu Q."/>
        </authorList>
    </citation>
    <scope>NUCLEOTIDE SEQUENCE [LARGE SCALE GENOMIC DNA]</scope>
    <source>
        <strain evidence="1">GZMU011</strain>
    </source>
</reference>
<dbReference type="Proteomes" id="UP001552299">
    <property type="component" value="Unassembled WGS sequence"/>
</dbReference>
<dbReference type="AlphaFoldDB" id="A0ABD0TUS0"/>
<name>A0ABD0TUS0_DENTH</name>
<dbReference type="EMBL" id="JANQDX010000020">
    <property type="protein sequence ID" value="KAL0903284.1"/>
    <property type="molecule type" value="Genomic_DNA"/>
</dbReference>
<evidence type="ECO:0000313" key="1">
    <source>
        <dbReference type="EMBL" id="KAL0903284.1"/>
    </source>
</evidence>
<gene>
    <name evidence="1" type="ORF">M5K25_027653</name>
</gene>
<keyword evidence="2" id="KW-1185">Reference proteome</keyword>
<evidence type="ECO:0000313" key="2">
    <source>
        <dbReference type="Proteomes" id="UP001552299"/>
    </source>
</evidence>